<name>A0A7W3NG59_PRIAR</name>
<dbReference type="GO" id="GO:0003677">
    <property type="term" value="F:DNA binding"/>
    <property type="evidence" value="ECO:0007669"/>
    <property type="project" value="UniProtKB-KW"/>
</dbReference>
<keyword evidence="1" id="KW-0805">Transcription regulation</keyword>
<proteinExistence type="predicted"/>
<gene>
    <name evidence="3" type="ORF">HNP21_005433</name>
</gene>
<dbReference type="GO" id="GO:0006355">
    <property type="term" value="P:regulation of DNA-templated transcription"/>
    <property type="evidence" value="ECO:0007669"/>
    <property type="project" value="InterPro"/>
</dbReference>
<organism evidence="3 4">
    <name type="scientific">Priestia aryabhattai</name>
    <name type="common">Bacillus aryabhattai</name>
    <dbReference type="NCBI Taxonomy" id="412384"/>
    <lineage>
        <taxon>Bacteria</taxon>
        <taxon>Bacillati</taxon>
        <taxon>Bacillota</taxon>
        <taxon>Bacilli</taxon>
        <taxon>Bacillales</taxon>
        <taxon>Bacillaceae</taxon>
        <taxon>Priestia</taxon>
    </lineage>
</organism>
<reference evidence="3" key="1">
    <citation type="submission" date="2020-08" db="EMBL/GenBank/DDBJ databases">
        <title>Functional genomics of gut bacteria from endangered species of beetles.</title>
        <authorList>
            <person name="Carlos-Shanley C."/>
        </authorList>
    </citation>
    <scope>NUCLEOTIDE SEQUENCE [LARGE SCALE GENOMIC DNA]</scope>
    <source>
        <strain evidence="3">S00060</strain>
    </source>
</reference>
<evidence type="ECO:0000313" key="3">
    <source>
        <dbReference type="EMBL" id="MBA9042298.1"/>
    </source>
</evidence>
<evidence type="ECO:0000256" key="2">
    <source>
        <dbReference type="ARBA" id="ARBA00023163"/>
    </source>
</evidence>
<dbReference type="AlphaFoldDB" id="A0A7W3NG59"/>
<dbReference type="InterPro" id="IPR016032">
    <property type="entry name" value="Sig_transdc_resp-reg_C-effctor"/>
</dbReference>
<dbReference type="Proteomes" id="UP000543174">
    <property type="component" value="Unassembled WGS sequence"/>
</dbReference>
<keyword evidence="2" id="KW-0804">Transcription</keyword>
<comment type="caution">
    <text evidence="3">The sequence shown here is derived from an EMBL/GenBank/DDBJ whole genome shotgun (WGS) entry which is preliminary data.</text>
</comment>
<protein>
    <submittedName>
        <fullName evidence="3">DNA-binding CsgD family transcriptional regulator</fullName>
    </submittedName>
</protein>
<keyword evidence="4" id="KW-1185">Reference proteome</keyword>
<keyword evidence="3" id="KW-0238">DNA-binding</keyword>
<accession>A0A7W3NG59</accession>
<evidence type="ECO:0000313" key="4">
    <source>
        <dbReference type="Proteomes" id="UP000543174"/>
    </source>
</evidence>
<sequence length="50" mass="5742">MQLILSKGENTIRSQRQHIIRKLGVSSMKQAVGKLQNLAYESPRKFLQSE</sequence>
<evidence type="ECO:0000256" key="1">
    <source>
        <dbReference type="ARBA" id="ARBA00023015"/>
    </source>
</evidence>
<dbReference type="EMBL" id="JACJHT010000010">
    <property type="protein sequence ID" value="MBA9042298.1"/>
    <property type="molecule type" value="Genomic_DNA"/>
</dbReference>
<dbReference type="SUPFAM" id="SSF46894">
    <property type="entry name" value="C-terminal effector domain of the bipartite response regulators"/>
    <property type="match status" value="1"/>
</dbReference>